<name>A0A109JRL5_9HYPH</name>
<reference evidence="2 3" key="1">
    <citation type="submission" date="2015-11" db="EMBL/GenBank/DDBJ databases">
        <title>Draft Genome Sequence of the Strain BR 10423 (Rhizobium sp.) isolated from nodules of Mimosa pudica.</title>
        <authorList>
            <person name="Barauna A.C."/>
            <person name="Zilli J.E."/>
            <person name="Simoes-Araujo J.L."/>
            <person name="Reis V.M."/>
            <person name="James E.K."/>
            <person name="Reis F.B.Jr."/>
            <person name="Rouws L.F."/>
            <person name="Passos S.R."/>
            <person name="Gois S.R."/>
        </authorList>
    </citation>
    <scope>NUCLEOTIDE SEQUENCE [LARGE SCALE GENOMIC DNA]</scope>
    <source>
        <strain evidence="2 3">BR10423</strain>
    </source>
</reference>
<feature type="chain" id="PRO_5007137131" evidence="1">
    <location>
        <begin position="31"/>
        <end position="227"/>
    </location>
</feature>
<evidence type="ECO:0000313" key="2">
    <source>
        <dbReference type="EMBL" id="KWV53709.1"/>
    </source>
</evidence>
<dbReference type="EMBL" id="LNCD01000064">
    <property type="protein sequence ID" value="KWV53709.1"/>
    <property type="molecule type" value="Genomic_DNA"/>
</dbReference>
<protein>
    <submittedName>
        <fullName evidence="2">Uncharacterized protein</fullName>
    </submittedName>
</protein>
<accession>A0A109JRL5</accession>
<keyword evidence="1" id="KW-0732">Signal</keyword>
<dbReference type="AlphaFoldDB" id="A0A109JRL5"/>
<dbReference type="RefSeq" id="WP_062370092.1">
    <property type="nucleotide sequence ID" value="NZ_LNCD01000064.1"/>
</dbReference>
<dbReference type="OrthoDB" id="424374at2"/>
<organism evidence="2 3">
    <name type="scientific">Rhizobium altiplani</name>
    <dbReference type="NCBI Taxonomy" id="1864509"/>
    <lineage>
        <taxon>Bacteria</taxon>
        <taxon>Pseudomonadati</taxon>
        <taxon>Pseudomonadota</taxon>
        <taxon>Alphaproteobacteria</taxon>
        <taxon>Hyphomicrobiales</taxon>
        <taxon>Rhizobiaceae</taxon>
        <taxon>Rhizobium/Agrobacterium group</taxon>
        <taxon>Rhizobium</taxon>
    </lineage>
</organism>
<feature type="signal peptide" evidence="1">
    <location>
        <begin position="1"/>
        <end position="30"/>
    </location>
</feature>
<sequence>MSLKRTIITLGITLAVAANLGILTASTSIAEDAITAPATKSIGTSSTQKTELVPSLIVMNSDGATLKGDTLTLTSISNNSILFADRPVRSAGHALTTHLLEEWAQGGSFEKDPPNATVSVLNKDASSVEDAVVVLKEPKLEGANLTFKVDILEGSLARADGPASIFIDIIGMPRTPRSFAGVARRTAYRGAWYGAAAAGAAAAAYDRPYYRPYYPPPACGYYPLPPC</sequence>
<dbReference type="Proteomes" id="UP000068164">
    <property type="component" value="Unassembled WGS sequence"/>
</dbReference>
<proteinExistence type="predicted"/>
<gene>
    <name evidence="2" type="ORF">AS026_03420</name>
</gene>
<evidence type="ECO:0000256" key="1">
    <source>
        <dbReference type="SAM" id="SignalP"/>
    </source>
</evidence>
<comment type="caution">
    <text evidence="2">The sequence shown here is derived from an EMBL/GenBank/DDBJ whole genome shotgun (WGS) entry which is preliminary data.</text>
</comment>
<keyword evidence="3" id="KW-1185">Reference proteome</keyword>
<evidence type="ECO:0000313" key="3">
    <source>
        <dbReference type="Proteomes" id="UP000068164"/>
    </source>
</evidence>